<dbReference type="InterPro" id="IPR014710">
    <property type="entry name" value="RmlC-like_jellyroll"/>
</dbReference>
<dbReference type="PANTHER" id="PTHR36156">
    <property type="entry name" value="SLR2101 PROTEIN"/>
    <property type="match status" value="1"/>
</dbReference>
<name>A0A9W8U342_9AGAR</name>
<dbReference type="PANTHER" id="PTHR36156:SF2">
    <property type="entry name" value="CUPIN TYPE-2 DOMAIN-CONTAINING PROTEIN"/>
    <property type="match status" value="1"/>
</dbReference>
<accession>A0A9W8U342</accession>
<comment type="caution">
    <text evidence="1">The sequence shown here is derived from an EMBL/GenBank/DDBJ whole genome shotgun (WGS) entry which is preliminary data.</text>
</comment>
<protein>
    <submittedName>
        <fullName evidence="1">Uncharacterized protein</fullName>
    </submittedName>
</protein>
<gene>
    <name evidence="1" type="ORF">DFH05DRAFT_86252</name>
</gene>
<evidence type="ECO:0000313" key="1">
    <source>
        <dbReference type="EMBL" id="KAJ3750488.1"/>
    </source>
</evidence>
<dbReference type="InterPro" id="IPR047142">
    <property type="entry name" value="OryJ/VirC-like"/>
</dbReference>
<organism evidence="1 2">
    <name type="scientific">Lentinula detonsa</name>
    <dbReference type="NCBI Taxonomy" id="2804962"/>
    <lineage>
        <taxon>Eukaryota</taxon>
        <taxon>Fungi</taxon>
        <taxon>Dikarya</taxon>
        <taxon>Basidiomycota</taxon>
        <taxon>Agaricomycotina</taxon>
        <taxon>Agaricomycetes</taxon>
        <taxon>Agaricomycetidae</taxon>
        <taxon>Agaricales</taxon>
        <taxon>Marasmiineae</taxon>
        <taxon>Omphalotaceae</taxon>
        <taxon>Lentinula</taxon>
    </lineage>
</organism>
<keyword evidence="2" id="KW-1185">Reference proteome</keyword>
<dbReference type="Gene3D" id="2.60.120.10">
    <property type="entry name" value="Jelly Rolls"/>
    <property type="match status" value="1"/>
</dbReference>
<dbReference type="InterPro" id="IPR011051">
    <property type="entry name" value="RmlC_Cupin_sf"/>
</dbReference>
<dbReference type="Proteomes" id="UP001142393">
    <property type="component" value="Unassembled WGS sequence"/>
</dbReference>
<dbReference type="SUPFAM" id="SSF51182">
    <property type="entry name" value="RmlC-like cupins"/>
    <property type="match status" value="1"/>
</dbReference>
<dbReference type="Gene3D" id="2.20.70.150">
    <property type="match status" value="1"/>
</dbReference>
<dbReference type="CDD" id="cd02231">
    <property type="entry name" value="cupin_BLL6423-like"/>
    <property type="match status" value="1"/>
</dbReference>
<sequence>MPFTDPFASTICFSLTMSSSDLPHLRRIVTSHDSQGTSNIQSDSQVVFESTPVAPGINIASIWKIVDGLPTGDNNIPDDGAKRQIEGLVPANGANVQMTELAPGIVTPNHRTSSIDCNFLLAGELVLVMEDGNETTLTQIGDSVVTKGGMHLWKNPSSTKWCRWMTVLMTADPVFVNGQALGPMIK</sequence>
<reference evidence="1 2" key="1">
    <citation type="journal article" date="2023" name="Proc. Natl. Acad. Sci. U.S.A.">
        <title>A global phylogenomic analysis of the shiitake genus Lentinula.</title>
        <authorList>
            <person name="Sierra-Patev S."/>
            <person name="Min B."/>
            <person name="Naranjo-Ortiz M."/>
            <person name="Looney B."/>
            <person name="Konkel Z."/>
            <person name="Slot J.C."/>
            <person name="Sakamoto Y."/>
            <person name="Steenwyk J.L."/>
            <person name="Rokas A."/>
            <person name="Carro J."/>
            <person name="Camarero S."/>
            <person name="Ferreira P."/>
            <person name="Molpeceres G."/>
            <person name="Ruiz-Duenas F.J."/>
            <person name="Serrano A."/>
            <person name="Henrissat B."/>
            <person name="Drula E."/>
            <person name="Hughes K.W."/>
            <person name="Mata J.L."/>
            <person name="Ishikawa N.K."/>
            <person name="Vargas-Isla R."/>
            <person name="Ushijima S."/>
            <person name="Smith C.A."/>
            <person name="Donoghue J."/>
            <person name="Ahrendt S."/>
            <person name="Andreopoulos W."/>
            <person name="He G."/>
            <person name="LaButti K."/>
            <person name="Lipzen A."/>
            <person name="Ng V."/>
            <person name="Riley R."/>
            <person name="Sandor L."/>
            <person name="Barry K."/>
            <person name="Martinez A.T."/>
            <person name="Xiao Y."/>
            <person name="Gibbons J.G."/>
            <person name="Terashima K."/>
            <person name="Grigoriev I.V."/>
            <person name="Hibbett D."/>
        </authorList>
    </citation>
    <scope>NUCLEOTIDE SEQUENCE [LARGE SCALE GENOMIC DNA]</scope>
    <source>
        <strain evidence="1 2">TFB7810</strain>
    </source>
</reference>
<evidence type="ECO:0000313" key="2">
    <source>
        <dbReference type="Proteomes" id="UP001142393"/>
    </source>
</evidence>
<proteinExistence type="predicted"/>
<dbReference type="AlphaFoldDB" id="A0A9W8U342"/>
<dbReference type="EMBL" id="JANVFU010000001">
    <property type="protein sequence ID" value="KAJ3750488.1"/>
    <property type="molecule type" value="Genomic_DNA"/>
</dbReference>